<dbReference type="PANTHER" id="PTHR47807">
    <property type="entry name" value="PROTEIN TBF1"/>
    <property type="match status" value="1"/>
</dbReference>
<dbReference type="SMART" id="SM00717">
    <property type="entry name" value="SANT"/>
    <property type="match status" value="1"/>
</dbReference>
<dbReference type="GO" id="GO:0003691">
    <property type="term" value="F:double-stranded telomeric DNA binding"/>
    <property type="evidence" value="ECO:0007669"/>
    <property type="project" value="TreeGrafter"/>
</dbReference>
<feature type="region of interest" description="Disordered" evidence="3">
    <location>
        <begin position="690"/>
        <end position="712"/>
    </location>
</feature>
<dbReference type="Gene3D" id="1.10.10.60">
    <property type="entry name" value="Homeodomain-like"/>
    <property type="match status" value="1"/>
</dbReference>
<dbReference type="Pfam" id="PF08558">
    <property type="entry name" value="TRF"/>
    <property type="match status" value="1"/>
</dbReference>
<dbReference type="CDD" id="cd11660">
    <property type="entry name" value="SANT_TRF"/>
    <property type="match status" value="1"/>
</dbReference>
<feature type="region of interest" description="Disordered" evidence="3">
    <location>
        <begin position="774"/>
        <end position="912"/>
    </location>
</feature>
<dbReference type="GO" id="GO:0010833">
    <property type="term" value="P:telomere maintenance via telomere lengthening"/>
    <property type="evidence" value="ECO:0007669"/>
    <property type="project" value="TreeGrafter"/>
</dbReference>
<keyword evidence="2" id="KW-0539">Nucleus</keyword>
<dbReference type="InterPro" id="IPR052833">
    <property type="entry name" value="Telomeric_DNA-bd_trans-reg"/>
</dbReference>
<evidence type="ECO:0000313" key="5">
    <source>
        <dbReference type="EMBL" id="RUP49635.1"/>
    </source>
</evidence>
<dbReference type="InterPro" id="IPR001005">
    <property type="entry name" value="SANT/Myb"/>
</dbReference>
<organism evidence="5 6">
    <name type="scientific">Jimgerdemannia flammicorona</name>
    <dbReference type="NCBI Taxonomy" id="994334"/>
    <lineage>
        <taxon>Eukaryota</taxon>
        <taxon>Fungi</taxon>
        <taxon>Fungi incertae sedis</taxon>
        <taxon>Mucoromycota</taxon>
        <taxon>Mucoromycotina</taxon>
        <taxon>Endogonomycetes</taxon>
        <taxon>Endogonales</taxon>
        <taxon>Endogonaceae</taxon>
        <taxon>Jimgerdemannia</taxon>
    </lineage>
</organism>
<reference evidence="5 6" key="1">
    <citation type="journal article" date="2018" name="New Phytol.">
        <title>Phylogenomics of Endogonaceae and evolution of mycorrhizas within Mucoromycota.</title>
        <authorList>
            <person name="Chang Y."/>
            <person name="Desiro A."/>
            <person name="Na H."/>
            <person name="Sandor L."/>
            <person name="Lipzen A."/>
            <person name="Clum A."/>
            <person name="Barry K."/>
            <person name="Grigoriev I.V."/>
            <person name="Martin F.M."/>
            <person name="Stajich J.E."/>
            <person name="Smith M.E."/>
            <person name="Bonito G."/>
            <person name="Spatafora J.W."/>
        </authorList>
    </citation>
    <scope>NUCLEOTIDE SEQUENCE [LARGE SCALE GENOMIC DNA]</scope>
    <source>
        <strain evidence="5 6">GMNB39</strain>
    </source>
</reference>
<feature type="compositionally biased region" description="Basic and acidic residues" evidence="3">
    <location>
        <begin position="45"/>
        <end position="61"/>
    </location>
</feature>
<feature type="compositionally biased region" description="Low complexity" evidence="3">
    <location>
        <begin position="887"/>
        <end position="899"/>
    </location>
</feature>
<evidence type="ECO:0000256" key="1">
    <source>
        <dbReference type="ARBA" id="ARBA00023125"/>
    </source>
</evidence>
<dbReference type="GO" id="GO:0042803">
    <property type="term" value="F:protein homodimerization activity"/>
    <property type="evidence" value="ECO:0007669"/>
    <property type="project" value="InterPro"/>
</dbReference>
<name>A0A433DFS4_9FUNG</name>
<keyword evidence="1" id="KW-0238">DNA-binding</keyword>
<feature type="compositionally biased region" description="Basic and acidic residues" evidence="3">
    <location>
        <begin position="133"/>
        <end position="144"/>
    </location>
</feature>
<feature type="compositionally biased region" description="Basic and acidic residues" evidence="3">
    <location>
        <begin position="694"/>
        <end position="705"/>
    </location>
</feature>
<dbReference type="SUPFAM" id="SSF46689">
    <property type="entry name" value="Homeodomain-like"/>
    <property type="match status" value="1"/>
</dbReference>
<gene>
    <name evidence="5" type="ORF">BC936DRAFT_141970</name>
</gene>
<evidence type="ECO:0000256" key="2">
    <source>
        <dbReference type="ARBA" id="ARBA00023242"/>
    </source>
</evidence>
<feature type="region of interest" description="Disordered" evidence="3">
    <location>
        <begin position="547"/>
        <end position="656"/>
    </location>
</feature>
<dbReference type="InterPro" id="IPR013867">
    <property type="entry name" value="Telomere_rpt-bd_fac_dimer_dom"/>
</dbReference>
<dbReference type="OrthoDB" id="3366990at2759"/>
<feature type="domain" description="Myb-like" evidence="4">
    <location>
        <begin position="907"/>
        <end position="967"/>
    </location>
</feature>
<dbReference type="PANTHER" id="PTHR47807:SF1">
    <property type="entry name" value="PROTEIN TBF1"/>
    <property type="match status" value="1"/>
</dbReference>
<evidence type="ECO:0000313" key="6">
    <source>
        <dbReference type="Proteomes" id="UP000268093"/>
    </source>
</evidence>
<keyword evidence="6" id="KW-1185">Reference proteome</keyword>
<evidence type="ECO:0000259" key="4">
    <source>
        <dbReference type="SMART" id="SM00717"/>
    </source>
</evidence>
<protein>
    <recommendedName>
        <fullName evidence="4">Myb-like domain-containing protein</fullName>
    </recommendedName>
</protein>
<feature type="compositionally biased region" description="Acidic residues" evidence="3">
    <location>
        <begin position="484"/>
        <end position="508"/>
    </location>
</feature>
<feature type="compositionally biased region" description="Basic and acidic residues" evidence="3">
    <location>
        <begin position="469"/>
        <end position="483"/>
    </location>
</feature>
<feature type="compositionally biased region" description="Acidic residues" evidence="3">
    <location>
        <begin position="611"/>
        <end position="626"/>
    </location>
</feature>
<sequence>MAPKRTKATSSGRSLRSQPSQMSQTTSSSQSQQTRYRTRTSQHQSSDEENKQSEHEPSAPERKRKGRLLAKGSEANTGVPKNDTQPNTKRKAQATEKQEEEEEPLSMPPPRRRGRQAQPVSHNHDPFASSGKKSQDQIDQVHEPEDADTQQNAELSYEELPEAGSSITTMGTLDDREDLELLDGLAYKVFGHLLWLEHIPENEEEQDAEITTAEKYWEILDLMLINRFTNDGYLTRPIFAPDIASNSHLDSVIARVNLAIFCYMLMVGNKFLKASEGFFRHVLPKNAERHDGVLKMMVELKTQVIAHALQTQNLRDIEDVLEDHFPSTPVNPLAINHQNDENGAGNNHPTTYKGAEAEMTFIELCNIRRQEIEKLEDAENRISQIFAWEDSLRDWRNFLRELATTLGRPRIYEIESATARFLLVTEHLTSSVNRRRSVRLGERQQRRGESRGGVEDDRAVFDDEDEDEIISKILEKNDAKDQDYQLEDEEEEEEEEEEKEEEEEELEDADPRVPINQDVTWENMRQVSKVDQLDDLLANIEPLPLDSERVGQVPPRQATGGLKPRTPLTALTAESSPTLTPKHNISTEALRSKAPQPSRRRIPFVALPPSDPDEDILQNIDEDEFSDYEREQRKLGLRKKQSPKKSVGGHTPESKRYVEGLREAAVNFTGVIKDPLPSILQQLNAEAATMTGRLQEDEPRERNDGEPGSSRNASRYAFSVLGCTFWLVSVMASSVDFLNQYMQTALSSTYLHPEVLRVFGDERVVRWGSDLEEHAKGVKRRRETVAEPTRKRMKRSANDEDADPDYVEEHQGDTEDEEEAPLLRRPAQKGKATATLESPTTKRRNHIANVEPLPEQYKDNRVTNDANGNENRRSRRLPFSVPDIPRIRASSRTSDSSTHSPRKEPRKRRPWTLEQIKALEDGMREYGATSWASILRDHDGSLGSVDAVLRGRTQVDLKDKARNEKLKRLRMGLDLGVWLRAPGELRDDADSN</sequence>
<feature type="region of interest" description="Disordered" evidence="3">
    <location>
        <begin position="434"/>
        <end position="515"/>
    </location>
</feature>
<dbReference type="EMBL" id="RBNI01002100">
    <property type="protein sequence ID" value="RUP49635.1"/>
    <property type="molecule type" value="Genomic_DNA"/>
</dbReference>
<feature type="compositionally biased region" description="Polar residues" evidence="3">
    <location>
        <begin position="572"/>
        <end position="589"/>
    </location>
</feature>
<proteinExistence type="predicted"/>
<accession>A0A433DFS4</accession>
<feature type="compositionally biased region" description="Basic and acidic residues" evidence="3">
    <location>
        <begin position="439"/>
        <end position="461"/>
    </location>
</feature>
<feature type="compositionally biased region" description="Low complexity" evidence="3">
    <location>
        <begin position="16"/>
        <end position="44"/>
    </location>
</feature>
<comment type="caution">
    <text evidence="5">The sequence shown here is derived from an EMBL/GenBank/DDBJ whole genome shotgun (WGS) entry which is preliminary data.</text>
</comment>
<dbReference type="InterPro" id="IPR009057">
    <property type="entry name" value="Homeodomain-like_sf"/>
</dbReference>
<dbReference type="Proteomes" id="UP000268093">
    <property type="component" value="Unassembled WGS sequence"/>
</dbReference>
<feature type="region of interest" description="Disordered" evidence="3">
    <location>
        <begin position="1"/>
        <end position="151"/>
    </location>
</feature>
<dbReference type="AlphaFoldDB" id="A0A433DFS4"/>
<evidence type="ECO:0000256" key="3">
    <source>
        <dbReference type="SAM" id="MobiDB-lite"/>
    </source>
</evidence>